<dbReference type="RefSeq" id="WP_185131506.1">
    <property type="nucleotide sequence ID" value="NZ_JACJVO010000031.1"/>
</dbReference>
<dbReference type="SUPFAM" id="SSF88874">
    <property type="entry name" value="Receptor-binding domain of short tail fibre protein gp12"/>
    <property type="match status" value="1"/>
</dbReference>
<reference evidence="2 3" key="1">
    <citation type="submission" date="2020-08" db="EMBL/GenBank/DDBJ databases">
        <title>Cohnella phylogeny.</title>
        <authorList>
            <person name="Dunlap C."/>
        </authorList>
    </citation>
    <scope>NUCLEOTIDE SEQUENCE [LARGE SCALE GENOMIC DNA]</scope>
    <source>
        <strain evidence="2 3">CBP 2801</strain>
    </source>
</reference>
<name>A0A7X0SPT5_9BACL</name>
<dbReference type="InterPro" id="IPR037053">
    <property type="entry name" value="Phage_tail_collar_dom_sf"/>
</dbReference>
<keyword evidence="3" id="KW-1185">Reference proteome</keyword>
<dbReference type="AlphaFoldDB" id="A0A7X0SPT5"/>
<dbReference type="Gene3D" id="3.90.1340.10">
    <property type="entry name" value="Phage tail collar domain"/>
    <property type="match status" value="1"/>
</dbReference>
<evidence type="ECO:0000313" key="2">
    <source>
        <dbReference type="EMBL" id="MBB6733849.1"/>
    </source>
</evidence>
<dbReference type="Pfam" id="PF07484">
    <property type="entry name" value="Collar"/>
    <property type="match status" value="1"/>
</dbReference>
<accession>A0A7X0SPT5</accession>
<dbReference type="Proteomes" id="UP000564644">
    <property type="component" value="Unassembled WGS sequence"/>
</dbReference>
<feature type="domain" description="Phage tail collar" evidence="1">
    <location>
        <begin position="6"/>
        <end position="62"/>
    </location>
</feature>
<comment type="caution">
    <text evidence="2">The sequence shown here is derived from an EMBL/GenBank/DDBJ whole genome shotgun (WGS) entry which is preliminary data.</text>
</comment>
<organism evidence="2 3">
    <name type="scientific">Cohnella zeiphila</name>
    <dbReference type="NCBI Taxonomy" id="2761120"/>
    <lineage>
        <taxon>Bacteria</taxon>
        <taxon>Bacillati</taxon>
        <taxon>Bacillota</taxon>
        <taxon>Bacilli</taxon>
        <taxon>Bacillales</taxon>
        <taxon>Paenibacillaceae</taxon>
        <taxon>Cohnella</taxon>
    </lineage>
</organism>
<dbReference type="InterPro" id="IPR011083">
    <property type="entry name" value="Phage_tail_collar_dom"/>
</dbReference>
<sequence>MDAFLGEIRIFAGNYPPRGWAFCDGRLLPLSQYTTLFSILGNQYGGDGRTTFALPNLSGSAPMGQGQGPGLSPRYVGEPEGMPTVALRESEMPIHTHTPFGISSPGGEKEPEQRFWAETPKVGKVGTQTALYGSTPDSQMSPMALASTGEGAPHNNMQPYLAVNYIICLDGAFPVRS</sequence>
<protein>
    <submittedName>
        <fullName evidence="2">Phage tail protein</fullName>
    </submittedName>
</protein>
<proteinExistence type="predicted"/>
<gene>
    <name evidence="2" type="ORF">H7C18_23265</name>
</gene>
<dbReference type="EMBL" id="JACJVO010000031">
    <property type="protein sequence ID" value="MBB6733849.1"/>
    <property type="molecule type" value="Genomic_DNA"/>
</dbReference>
<evidence type="ECO:0000313" key="3">
    <source>
        <dbReference type="Proteomes" id="UP000564644"/>
    </source>
</evidence>
<evidence type="ECO:0000259" key="1">
    <source>
        <dbReference type="Pfam" id="PF07484"/>
    </source>
</evidence>